<accession>A0A0L0T614</accession>
<dbReference type="Pfam" id="PF07690">
    <property type="entry name" value="MFS_1"/>
    <property type="match status" value="1"/>
</dbReference>
<evidence type="ECO:0000256" key="4">
    <source>
        <dbReference type="ARBA" id="ARBA00044881"/>
    </source>
</evidence>
<evidence type="ECO:0000256" key="10">
    <source>
        <dbReference type="ARBA" id="ARBA00044900"/>
    </source>
</evidence>
<evidence type="ECO:0000256" key="5">
    <source>
        <dbReference type="ARBA" id="ARBA00044884"/>
    </source>
</evidence>
<comment type="catalytic activity">
    <reaction evidence="14">
        <text>L-lysyl-glycine(out) = L-lysyl-glycine(in)</text>
        <dbReference type="Rhea" id="RHEA:79407"/>
        <dbReference type="ChEBI" id="CHEBI:191202"/>
    </reaction>
</comment>
<dbReference type="STRING" id="578462.A0A0L0T614"/>
<feature type="domain" description="Major facilitator superfamily (MFS) profile" evidence="21">
    <location>
        <begin position="50"/>
        <end position="448"/>
    </location>
</feature>
<evidence type="ECO:0000256" key="2">
    <source>
        <dbReference type="ARBA" id="ARBA00044876"/>
    </source>
</evidence>
<organism evidence="22 23">
    <name type="scientific">Allomyces macrogynus (strain ATCC 38327)</name>
    <name type="common">Allomyces javanicus var. macrogynus</name>
    <dbReference type="NCBI Taxonomy" id="578462"/>
    <lineage>
        <taxon>Eukaryota</taxon>
        <taxon>Fungi</taxon>
        <taxon>Fungi incertae sedis</taxon>
        <taxon>Blastocladiomycota</taxon>
        <taxon>Blastocladiomycetes</taxon>
        <taxon>Blastocladiales</taxon>
        <taxon>Blastocladiaceae</taxon>
        <taxon>Allomyces</taxon>
    </lineage>
</organism>
<evidence type="ECO:0000256" key="12">
    <source>
        <dbReference type="ARBA" id="ARBA00044912"/>
    </source>
</evidence>
<evidence type="ECO:0000256" key="19">
    <source>
        <dbReference type="SAM" id="MobiDB-lite"/>
    </source>
</evidence>
<sequence length="532" mass="57697">MSTPLIRSTTSMSNRDQDSKKQPERESDSASITARVSALARVPLKYKILALFCAAMIGFGSHFGGVSYGTLKTQLKKEMKLSNSQYAVTQAANDVLTTFMPLLGGFLFDYYGTGVGSRVTTLLVACGILTTAVALDTASFGTLVAGRMIYGVGSGAVNVIQQLIIAQWFEGMGLATAMAILLAINRAGTAIGTAVVVPASVGRFYSFGTWIAVGVAAGSVVFNVLYVVTLKRVERQQLSDADRAAMRRKKSFSPTAMLRLPGVFWLIMVVHYLASAVMNGYLGIAADFIVQRDKVNVVTAVYNSTISLAVTAVVYVLCGPLVDRFGHRISLSLLSNVLLILFFVLMEWTRASSLGMMIMFAFTIPFKALASLVAIPLLVPTSVLGTSFAIYRCTNSIASAITDTLSGVIQDANTGNKDKYTGVVIFYLAMAVGAFLLNLVWWRFDQRDYDGMLQKPAAQQEEYLEEKKRREEAEADQAEVTSFKPRFTWRWTWSSFAAIVWVVALNAAWILFLVVAIQSGSKAAPAKGGKGK</sequence>
<comment type="catalytic activity">
    <reaction evidence="10">
        <text>L-lysyl-L-lysine(out) = L-lysyl-L-lysine(in)</text>
        <dbReference type="Rhea" id="RHEA:79403"/>
        <dbReference type="ChEBI" id="CHEBI:229956"/>
    </reaction>
</comment>
<comment type="catalytic activity">
    <reaction evidence="7">
        <text>L-alpha-aminoacyl-L-lysine(out) = L-alpha-aminoacyl-L-lysine(in)</text>
        <dbReference type="Rhea" id="RHEA:79383"/>
        <dbReference type="ChEBI" id="CHEBI:229966"/>
    </reaction>
</comment>
<dbReference type="PROSITE" id="PS50850">
    <property type="entry name" value="MFS"/>
    <property type="match status" value="1"/>
</dbReference>
<evidence type="ECO:0000313" key="22">
    <source>
        <dbReference type="EMBL" id="KNE70131.1"/>
    </source>
</evidence>
<evidence type="ECO:0000256" key="11">
    <source>
        <dbReference type="ARBA" id="ARBA00044903"/>
    </source>
</evidence>
<evidence type="ECO:0000256" key="6">
    <source>
        <dbReference type="ARBA" id="ARBA00044891"/>
    </source>
</evidence>
<dbReference type="Proteomes" id="UP000054350">
    <property type="component" value="Unassembled WGS sequence"/>
</dbReference>
<feature type="compositionally biased region" description="Polar residues" evidence="19">
    <location>
        <begin position="1"/>
        <end position="14"/>
    </location>
</feature>
<dbReference type="OMA" id="FMNVFTN"/>
<evidence type="ECO:0000256" key="20">
    <source>
        <dbReference type="SAM" id="Phobius"/>
    </source>
</evidence>
<feature type="transmembrane region" description="Helical" evidence="20">
    <location>
        <begin position="256"/>
        <end position="277"/>
    </location>
</feature>
<dbReference type="GO" id="GO:0016020">
    <property type="term" value="C:membrane"/>
    <property type="evidence" value="ECO:0007669"/>
    <property type="project" value="UniProtKB-SubCell"/>
</dbReference>
<feature type="transmembrane region" description="Helical" evidence="20">
    <location>
        <begin position="204"/>
        <end position="228"/>
    </location>
</feature>
<feature type="transmembrane region" description="Helical" evidence="20">
    <location>
        <begin position="493"/>
        <end position="517"/>
    </location>
</feature>
<evidence type="ECO:0000256" key="1">
    <source>
        <dbReference type="ARBA" id="ARBA00004141"/>
    </source>
</evidence>
<feature type="transmembrane region" description="Helical" evidence="20">
    <location>
        <begin position="329"/>
        <end position="348"/>
    </location>
</feature>
<dbReference type="GO" id="GO:0022857">
    <property type="term" value="F:transmembrane transporter activity"/>
    <property type="evidence" value="ECO:0007669"/>
    <property type="project" value="InterPro"/>
</dbReference>
<comment type="catalytic activity">
    <reaction evidence="2">
        <text>L-lysyl-L-alanine(out) = L-lysyl-L-alanine(in)</text>
        <dbReference type="Rhea" id="RHEA:79399"/>
        <dbReference type="ChEBI" id="CHEBI:229954"/>
    </reaction>
</comment>
<feature type="transmembrane region" description="Helical" evidence="20">
    <location>
        <begin position="424"/>
        <end position="444"/>
    </location>
</feature>
<comment type="subcellular location">
    <subcellularLocation>
        <location evidence="1">Membrane</location>
        <topology evidence="1">Multi-pass membrane protein</topology>
    </subcellularLocation>
</comment>
<name>A0A0L0T614_ALLM3</name>
<feature type="transmembrane region" description="Helical" evidence="20">
    <location>
        <begin position="297"/>
        <end position="317"/>
    </location>
</feature>
<feature type="transmembrane region" description="Helical" evidence="20">
    <location>
        <begin position="122"/>
        <end position="144"/>
    </location>
</feature>
<dbReference type="EMBL" id="GG745364">
    <property type="protein sequence ID" value="KNE70131.1"/>
    <property type="molecule type" value="Genomic_DNA"/>
</dbReference>
<feature type="transmembrane region" description="Helical" evidence="20">
    <location>
        <begin position="91"/>
        <end position="110"/>
    </location>
</feature>
<evidence type="ECO:0000256" key="17">
    <source>
        <dbReference type="ARBA" id="ARBA00045709"/>
    </source>
</evidence>
<evidence type="ECO:0000256" key="3">
    <source>
        <dbReference type="ARBA" id="ARBA00044878"/>
    </source>
</evidence>
<dbReference type="PANTHER" id="PTHR23512:SF12">
    <property type="entry name" value="TRANSPORTER, PUTATIVE (AFU_ORTHOLOGUE AFUA_4G00260)-RELATED"/>
    <property type="match status" value="1"/>
</dbReference>
<evidence type="ECO:0000256" key="16">
    <source>
        <dbReference type="ARBA" id="ARBA00045018"/>
    </source>
</evidence>
<comment type="function">
    <text evidence="17">Lysosomal dipeptide uniporter that selectively exports lysine, arginine or histidine-containing dipeptides with a net positive charge from the lysosome lumen into the cytosol. Could play a role in a specific type of protein O-glycosylation indirectly regulating macrophages migration and tissue invasion. Also essential for liver homeostasis.</text>
</comment>
<comment type="subunit">
    <text evidence="18">Homodimer. Interacts with lysosomal protein GLMP (via lumenal domain); the interaction starts while both proteins are still in the endoplasmic reticulum and is required for stabilization of MFSD1 in lysosomes but has no direct effect on its targeting to lysosomes or transporter activity.</text>
</comment>
<dbReference type="OrthoDB" id="424834at2759"/>
<protein>
    <recommendedName>
        <fullName evidence="15">Lysosomal dipeptide transporter MFSD1</fullName>
    </recommendedName>
    <alternativeName>
        <fullName evidence="16">Major facilitator superfamily domain-containing protein 1</fullName>
    </alternativeName>
</protein>
<dbReference type="InterPro" id="IPR020846">
    <property type="entry name" value="MFS_dom"/>
</dbReference>
<evidence type="ECO:0000256" key="9">
    <source>
        <dbReference type="ARBA" id="ARBA00044899"/>
    </source>
</evidence>
<evidence type="ECO:0000313" key="23">
    <source>
        <dbReference type="Proteomes" id="UP000054350"/>
    </source>
</evidence>
<gene>
    <name evidence="22" type="ORF">AMAG_15107</name>
</gene>
<comment type="catalytic activity">
    <reaction evidence="11">
        <text>L-arginyl-glycine(out) = L-arginyl-glycine(in)</text>
        <dbReference type="Rhea" id="RHEA:79391"/>
        <dbReference type="ChEBI" id="CHEBI:229955"/>
    </reaction>
</comment>
<dbReference type="Gene3D" id="1.20.1250.20">
    <property type="entry name" value="MFS general substrate transporter like domains"/>
    <property type="match status" value="2"/>
</dbReference>
<keyword evidence="23" id="KW-1185">Reference proteome</keyword>
<dbReference type="InterPro" id="IPR036259">
    <property type="entry name" value="MFS_trans_sf"/>
</dbReference>
<comment type="catalytic activity">
    <reaction evidence="13">
        <text>L-alanyl-L-lysine(out) = L-alanyl-L-lysine(in)</text>
        <dbReference type="Rhea" id="RHEA:79415"/>
        <dbReference type="ChEBI" id="CHEBI:192470"/>
    </reaction>
</comment>
<evidence type="ECO:0000256" key="15">
    <source>
        <dbReference type="ARBA" id="ARBA00044985"/>
    </source>
</evidence>
<feature type="transmembrane region" description="Helical" evidence="20">
    <location>
        <begin position="48"/>
        <end position="71"/>
    </location>
</feature>
<dbReference type="SUPFAM" id="SSF103473">
    <property type="entry name" value="MFS general substrate transporter"/>
    <property type="match status" value="1"/>
</dbReference>
<keyword evidence="20" id="KW-1133">Transmembrane helix</keyword>
<feature type="transmembrane region" description="Helical" evidence="20">
    <location>
        <begin position="354"/>
        <end position="379"/>
    </location>
</feature>
<evidence type="ECO:0000256" key="13">
    <source>
        <dbReference type="ARBA" id="ARBA00044919"/>
    </source>
</evidence>
<proteinExistence type="predicted"/>
<evidence type="ECO:0000256" key="14">
    <source>
        <dbReference type="ARBA" id="ARBA00044924"/>
    </source>
</evidence>
<dbReference type="VEuPathDB" id="FungiDB:AMAG_15107"/>
<feature type="compositionally biased region" description="Basic and acidic residues" evidence="19">
    <location>
        <begin position="15"/>
        <end position="28"/>
    </location>
</feature>
<dbReference type="InterPro" id="IPR052187">
    <property type="entry name" value="MFSD1"/>
</dbReference>
<comment type="catalytic activity">
    <reaction evidence="8">
        <text>L-aspartyl-L-lysine(out) = L-aspartyl-L-lysine(in)</text>
        <dbReference type="Rhea" id="RHEA:79411"/>
        <dbReference type="ChEBI" id="CHEBI:229953"/>
    </reaction>
</comment>
<dbReference type="InterPro" id="IPR011701">
    <property type="entry name" value="MFS"/>
</dbReference>
<reference evidence="23" key="2">
    <citation type="submission" date="2009-11" db="EMBL/GenBank/DDBJ databases">
        <title>The Genome Sequence of Allomyces macrogynus strain ATCC 38327.</title>
        <authorList>
            <consortium name="The Broad Institute Genome Sequencing Platform"/>
            <person name="Russ C."/>
            <person name="Cuomo C."/>
            <person name="Shea T."/>
            <person name="Young S.K."/>
            <person name="Zeng Q."/>
            <person name="Koehrsen M."/>
            <person name="Haas B."/>
            <person name="Borodovsky M."/>
            <person name="Guigo R."/>
            <person name="Alvarado L."/>
            <person name="Berlin A."/>
            <person name="Borenstein D."/>
            <person name="Chen Z."/>
            <person name="Engels R."/>
            <person name="Freedman E."/>
            <person name="Gellesch M."/>
            <person name="Goldberg J."/>
            <person name="Griggs A."/>
            <person name="Gujja S."/>
            <person name="Heiman D."/>
            <person name="Hepburn T."/>
            <person name="Howarth C."/>
            <person name="Jen D."/>
            <person name="Larson L."/>
            <person name="Lewis B."/>
            <person name="Mehta T."/>
            <person name="Park D."/>
            <person name="Pearson M."/>
            <person name="Roberts A."/>
            <person name="Saif S."/>
            <person name="Shenoy N."/>
            <person name="Sisk P."/>
            <person name="Stolte C."/>
            <person name="Sykes S."/>
            <person name="Walk T."/>
            <person name="White J."/>
            <person name="Yandava C."/>
            <person name="Burger G."/>
            <person name="Gray M.W."/>
            <person name="Holland P.W.H."/>
            <person name="King N."/>
            <person name="Lang F.B.F."/>
            <person name="Roger A.J."/>
            <person name="Ruiz-Trillo I."/>
            <person name="Lander E."/>
            <person name="Nusbaum C."/>
        </authorList>
    </citation>
    <scope>NUCLEOTIDE SEQUENCE [LARGE SCALE GENOMIC DNA]</scope>
    <source>
        <strain evidence="23">ATCC 38327</strain>
    </source>
</reference>
<keyword evidence="20" id="KW-0812">Transmembrane</keyword>
<comment type="catalytic activity">
    <reaction evidence="3">
        <text>L-histidyl-glycine(out) = L-histidyl-glycine(in)</text>
        <dbReference type="Rhea" id="RHEA:79395"/>
        <dbReference type="ChEBI" id="CHEBI:229957"/>
    </reaction>
</comment>
<keyword evidence="20" id="KW-0472">Membrane</keyword>
<comment type="catalytic activity">
    <reaction evidence="9">
        <text>L-arginyl-L-alpha-amino acid(out) = L-arginyl-L-alpha-amino acid(in)</text>
        <dbReference type="Rhea" id="RHEA:79371"/>
        <dbReference type="ChEBI" id="CHEBI:84315"/>
    </reaction>
</comment>
<evidence type="ECO:0000256" key="7">
    <source>
        <dbReference type="ARBA" id="ARBA00044893"/>
    </source>
</evidence>
<comment type="catalytic activity">
    <reaction evidence="4">
        <text>L-alpha-aminoacyl-L-arginine(out) = L-alpha-aminoacyl-L-arginine(in)</text>
        <dbReference type="Rhea" id="RHEA:79367"/>
        <dbReference type="ChEBI" id="CHEBI:229968"/>
    </reaction>
</comment>
<comment type="catalytic activity">
    <reaction evidence="5">
        <text>L-alpha-aminoacyl-L-histidine(out) = L-alpha-aminoacyl-L-histidine(in)</text>
        <dbReference type="Rhea" id="RHEA:79375"/>
        <dbReference type="ChEBI" id="CHEBI:229967"/>
    </reaction>
</comment>
<feature type="region of interest" description="Disordered" evidence="19">
    <location>
        <begin position="1"/>
        <end position="29"/>
    </location>
</feature>
<comment type="catalytic activity">
    <reaction evidence="12">
        <text>L-histidyl-L-alpha-amino acid(out) = L-histidyl-L-alpha-amino acid(in)</text>
        <dbReference type="Rhea" id="RHEA:79379"/>
        <dbReference type="ChEBI" id="CHEBI:229964"/>
    </reaction>
</comment>
<dbReference type="eggNOG" id="KOG4686">
    <property type="taxonomic scope" value="Eukaryota"/>
</dbReference>
<dbReference type="PANTHER" id="PTHR23512">
    <property type="entry name" value="MAJOR FACILITATOR SUPERFAMILY DOMAIN-CONTAINING PROTEIN 1"/>
    <property type="match status" value="1"/>
</dbReference>
<evidence type="ECO:0000256" key="8">
    <source>
        <dbReference type="ARBA" id="ARBA00044898"/>
    </source>
</evidence>
<evidence type="ECO:0000259" key="21">
    <source>
        <dbReference type="PROSITE" id="PS50850"/>
    </source>
</evidence>
<comment type="catalytic activity">
    <reaction evidence="6">
        <text>L-lysyl-L-alpha-amino acid(out) = L-lysyl-L-alpha-amino acid(in)</text>
        <dbReference type="Rhea" id="RHEA:79387"/>
        <dbReference type="ChEBI" id="CHEBI:229965"/>
    </reaction>
</comment>
<dbReference type="AlphaFoldDB" id="A0A0L0T614"/>
<reference evidence="22 23" key="1">
    <citation type="submission" date="2009-11" db="EMBL/GenBank/DDBJ databases">
        <title>Annotation of Allomyces macrogynus ATCC 38327.</title>
        <authorList>
            <consortium name="The Broad Institute Genome Sequencing Platform"/>
            <person name="Russ C."/>
            <person name="Cuomo C."/>
            <person name="Burger G."/>
            <person name="Gray M.W."/>
            <person name="Holland P.W.H."/>
            <person name="King N."/>
            <person name="Lang F.B.F."/>
            <person name="Roger A.J."/>
            <person name="Ruiz-Trillo I."/>
            <person name="Young S.K."/>
            <person name="Zeng Q."/>
            <person name="Gargeya S."/>
            <person name="Fitzgerald M."/>
            <person name="Haas B."/>
            <person name="Abouelleil A."/>
            <person name="Alvarado L."/>
            <person name="Arachchi H.M."/>
            <person name="Berlin A."/>
            <person name="Chapman S.B."/>
            <person name="Gearin G."/>
            <person name="Goldberg J."/>
            <person name="Griggs A."/>
            <person name="Gujja S."/>
            <person name="Hansen M."/>
            <person name="Heiman D."/>
            <person name="Howarth C."/>
            <person name="Larimer J."/>
            <person name="Lui A."/>
            <person name="MacDonald P.J.P."/>
            <person name="McCowen C."/>
            <person name="Montmayeur A."/>
            <person name="Murphy C."/>
            <person name="Neiman D."/>
            <person name="Pearson M."/>
            <person name="Priest M."/>
            <person name="Roberts A."/>
            <person name="Saif S."/>
            <person name="Shea T."/>
            <person name="Sisk P."/>
            <person name="Stolte C."/>
            <person name="Sykes S."/>
            <person name="Wortman J."/>
            <person name="Nusbaum C."/>
            <person name="Birren B."/>
        </authorList>
    </citation>
    <scope>NUCLEOTIDE SEQUENCE [LARGE SCALE GENOMIC DNA]</scope>
    <source>
        <strain evidence="22 23">ATCC 38327</strain>
    </source>
</reference>
<evidence type="ECO:0000256" key="18">
    <source>
        <dbReference type="ARBA" id="ARBA00046376"/>
    </source>
</evidence>